<dbReference type="GO" id="GO:0003700">
    <property type="term" value="F:DNA-binding transcription factor activity"/>
    <property type="evidence" value="ECO:0007669"/>
    <property type="project" value="TreeGrafter"/>
</dbReference>
<dbReference type="OrthoDB" id="4709966at2"/>
<dbReference type="PANTHER" id="PTHR30055">
    <property type="entry name" value="HTH-TYPE TRANSCRIPTIONAL REGULATOR RUTR"/>
    <property type="match status" value="1"/>
</dbReference>
<dbReference type="PANTHER" id="PTHR30055:SF234">
    <property type="entry name" value="HTH-TYPE TRANSCRIPTIONAL REGULATOR BETI"/>
    <property type="match status" value="1"/>
</dbReference>
<dbReference type="InterPro" id="IPR001647">
    <property type="entry name" value="HTH_TetR"/>
</dbReference>
<dbReference type="Proteomes" id="UP000186218">
    <property type="component" value="Unassembled WGS sequence"/>
</dbReference>
<evidence type="ECO:0000256" key="3">
    <source>
        <dbReference type="ARBA" id="ARBA00023163"/>
    </source>
</evidence>
<dbReference type="InterPro" id="IPR025996">
    <property type="entry name" value="MT1864/Rv1816-like_C"/>
</dbReference>
<organism evidence="6 7">
    <name type="scientific">Williamsia sterculiae</name>
    <dbReference type="NCBI Taxonomy" id="1344003"/>
    <lineage>
        <taxon>Bacteria</taxon>
        <taxon>Bacillati</taxon>
        <taxon>Actinomycetota</taxon>
        <taxon>Actinomycetes</taxon>
        <taxon>Mycobacteriales</taxon>
        <taxon>Nocardiaceae</taxon>
        <taxon>Williamsia</taxon>
    </lineage>
</organism>
<dbReference type="GO" id="GO:0000976">
    <property type="term" value="F:transcription cis-regulatory region binding"/>
    <property type="evidence" value="ECO:0007669"/>
    <property type="project" value="TreeGrafter"/>
</dbReference>
<dbReference type="Pfam" id="PF13305">
    <property type="entry name" value="TetR_C_33"/>
    <property type="match status" value="1"/>
</dbReference>
<evidence type="ECO:0000256" key="4">
    <source>
        <dbReference type="PROSITE-ProRule" id="PRU00335"/>
    </source>
</evidence>
<accession>A0A1N7HAR3</accession>
<evidence type="ECO:0000313" key="6">
    <source>
        <dbReference type="EMBL" id="SIS21748.1"/>
    </source>
</evidence>
<keyword evidence="2 4" id="KW-0238">DNA-binding</keyword>
<keyword evidence="7" id="KW-1185">Reference proteome</keyword>
<dbReference type="Pfam" id="PF00440">
    <property type="entry name" value="TetR_N"/>
    <property type="match status" value="1"/>
</dbReference>
<keyword evidence="3" id="KW-0804">Transcription</keyword>
<dbReference type="RefSeq" id="WP_159441887.1">
    <property type="nucleotide sequence ID" value="NZ_FTNT01000013.1"/>
</dbReference>
<name>A0A1N7HAR3_9NOCA</name>
<sequence length="206" mass="22712">MSPRALDPSVPAALTHAAMEILAGEGRGALSARRLAREAKTSTTAVYTYFGSMDDVHRQVRKYAIGELLSEFDSEPVTDDPVTDLARVAAIHVRHGCAHPAMYRVMFVDQPPDTVDDPGAEVFARFTELIERCIEEGRFQPDEPHHPHMWAGELWAMAHGVVVSALAGLFSSEHAMVLHQDMLFRHCVGLGDDRARARRSVESVAI</sequence>
<dbReference type="SUPFAM" id="SSF48498">
    <property type="entry name" value="Tetracyclin repressor-like, C-terminal domain"/>
    <property type="match status" value="1"/>
</dbReference>
<protein>
    <submittedName>
        <fullName evidence="6">Transcriptional regulator, TetR family</fullName>
    </submittedName>
</protein>
<keyword evidence="1" id="KW-0805">Transcription regulation</keyword>
<evidence type="ECO:0000259" key="5">
    <source>
        <dbReference type="PROSITE" id="PS50977"/>
    </source>
</evidence>
<evidence type="ECO:0000313" key="7">
    <source>
        <dbReference type="Proteomes" id="UP000186218"/>
    </source>
</evidence>
<feature type="domain" description="HTH tetR-type" evidence="5">
    <location>
        <begin position="8"/>
        <end position="68"/>
    </location>
</feature>
<feature type="DNA-binding region" description="H-T-H motif" evidence="4">
    <location>
        <begin position="31"/>
        <end position="50"/>
    </location>
</feature>
<dbReference type="SUPFAM" id="SSF46689">
    <property type="entry name" value="Homeodomain-like"/>
    <property type="match status" value="1"/>
</dbReference>
<dbReference type="EMBL" id="FTNT01000013">
    <property type="protein sequence ID" value="SIS21748.1"/>
    <property type="molecule type" value="Genomic_DNA"/>
</dbReference>
<evidence type="ECO:0000256" key="2">
    <source>
        <dbReference type="ARBA" id="ARBA00023125"/>
    </source>
</evidence>
<dbReference type="InterPro" id="IPR050109">
    <property type="entry name" value="HTH-type_TetR-like_transc_reg"/>
</dbReference>
<dbReference type="InterPro" id="IPR036271">
    <property type="entry name" value="Tet_transcr_reg_TetR-rel_C_sf"/>
</dbReference>
<evidence type="ECO:0000256" key="1">
    <source>
        <dbReference type="ARBA" id="ARBA00023015"/>
    </source>
</evidence>
<reference evidence="6 7" key="1">
    <citation type="submission" date="2017-01" db="EMBL/GenBank/DDBJ databases">
        <authorList>
            <person name="Mah S.A."/>
            <person name="Swanson W.J."/>
            <person name="Moy G.W."/>
            <person name="Vacquier V.D."/>
        </authorList>
    </citation>
    <scope>NUCLEOTIDE SEQUENCE [LARGE SCALE GENOMIC DNA]</scope>
    <source>
        <strain evidence="6 7">CPCC 203464</strain>
    </source>
</reference>
<dbReference type="PROSITE" id="PS50977">
    <property type="entry name" value="HTH_TETR_2"/>
    <property type="match status" value="1"/>
</dbReference>
<gene>
    <name evidence="6" type="ORF">SAMN05445060_3830</name>
</gene>
<dbReference type="InterPro" id="IPR009057">
    <property type="entry name" value="Homeodomain-like_sf"/>
</dbReference>
<dbReference type="STRING" id="1344003.SAMN05445060_3830"/>
<proteinExistence type="predicted"/>
<dbReference type="Gene3D" id="1.10.357.10">
    <property type="entry name" value="Tetracycline Repressor, domain 2"/>
    <property type="match status" value="1"/>
</dbReference>
<dbReference type="AlphaFoldDB" id="A0A1N7HAR3"/>